<sequence length="129" mass="13732">MTAVNVFVSFVVIVLLQLAGMVILSKMTPFNDIEELNKGNVAVGLTFGGQFLGIAIILGVAAYTNSSIGHMALWFAVGYACLVLSYWIFDWLTPGIKLSDQLKDGNKAVGLLLACVYIGVAFAVSSLIV</sequence>
<feature type="transmembrane region" description="Helical" evidence="7">
    <location>
        <begin position="109"/>
        <end position="128"/>
    </location>
</feature>
<comment type="subcellular location">
    <subcellularLocation>
        <location evidence="1">Cell membrane</location>
        <topology evidence="1">Multi-pass membrane protein</topology>
    </subcellularLocation>
</comment>
<keyword evidence="6 7" id="KW-0472">Membrane</keyword>
<evidence type="ECO:0000256" key="5">
    <source>
        <dbReference type="ARBA" id="ARBA00022989"/>
    </source>
</evidence>
<organism evidence="8 9">
    <name type="scientific">Gordoniibacillus kamchatkensis</name>
    <dbReference type="NCBI Taxonomy" id="1590651"/>
    <lineage>
        <taxon>Bacteria</taxon>
        <taxon>Bacillati</taxon>
        <taxon>Bacillota</taxon>
        <taxon>Bacilli</taxon>
        <taxon>Bacillales</taxon>
        <taxon>Paenibacillaceae</taxon>
        <taxon>Gordoniibacillus</taxon>
    </lineage>
</organism>
<evidence type="ECO:0000256" key="4">
    <source>
        <dbReference type="ARBA" id="ARBA00022692"/>
    </source>
</evidence>
<keyword evidence="4 7" id="KW-0812">Transmembrane</keyword>
<gene>
    <name evidence="8" type="ORF">SD70_02815</name>
</gene>
<evidence type="ECO:0000313" key="8">
    <source>
        <dbReference type="EMBL" id="KIL42124.1"/>
    </source>
</evidence>
<protein>
    <recommendedName>
        <fullName evidence="10">DUF350 domain-containing protein</fullName>
    </recommendedName>
</protein>
<feature type="transmembrane region" description="Helical" evidence="7">
    <location>
        <begin position="68"/>
        <end position="89"/>
    </location>
</feature>
<dbReference type="RefSeq" id="WP_041045451.1">
    <property type="nucleotide sequence ID" value="NZ_JXAK01000003.1"/>
</dbReference>
<feature type="transmembrane region" description="Helical" evidence="7">
    <location>
        <begin position="6"/>
        <end position="27"/>
    </location>
</feature>
<evidence type="ECO:0008006" key="10">
    <source>
        <dbReference type="Google" id="ProtNLM"/>
    </source>
</evidence>
<proteinExistence type="inferred from homology"/>
<evidence type="ECO:0000256" key="7">
    <source>
        <dbReference type="SAM" id="Phobius"/>
    </source>
</evidence>
<comment type="caution">
    <text evidence="8">The sequence shown here is derived from an EMBL/GenBank/DDBJ whole genome shotgun (WGS) entry which is preliminary data.</text>
</comment>
<keyword evidence="3" id="KW-1003">Cell membrane</keyword>
<feature type="transmembrane region" description="Helical" evidence="7">
    <location>
        <begin position="39"/>
        <end position="62"/>
    </location>
</feature>
<accession>A0ABR5AM95</accession>
<name>A0ABR5AM95_9BACL</name>
<evidence type="ECO:0000256" key="6">
    <source>
        <dbReference type="ARBA" id="ARBA00023136"/>
    </source>
</evidence>
<dbReference type="Proteomes" id="UP000031967">
    <property type="component" value="Unassembled WGS sequence"/>
</dbReference>
<reference evidence="8 9" key="1">
    <citation type="submission" date="2014-12" db="EMBL/GenBank/DDBJ databases">
        <title>Draft genome sequence of Paenibacillus kamchatkensis strain B-2647.</title>
        <authorList>
            <person name="Karlyshev A.V."/>
            <person name="Kudryashova E.B."/>
        </authorList>
    </citation>
    <scope>NUCLEOTIDE SEQUENCE [LARGE SCALE GENOMIC DNA]</scope>
    <source>
        <strain evidence="8 9">VKM B-2647</strain>
    </source>
</reference>
<evidence type="ECO:0000313" key="9">
    <source>
        <dbReference type="Proteomes" id="UP000031967"/>
    </source>
</evidence>
<evidence type="ECO:0000256" key="1">
    <source>
        <dbReference type="ARBA" id="ARBA00004651"/>
    </source>
</evidence>
<evidence type="ECO:0000256" key="2">
    <source>
        <dbReference type="ARBA" id="ARBA00005779"/>
    </source>
</evidence>
<dbReference type="PANTHER" id="PTHR40043:SF1">
    <property type="entry name" value="UPF0719 INNER MEMBRANE PROTEIN YJFL"/>
    <property type="match status" value="1"/>
</dbReference>
<keyword evidence="5 7" id="KW-1133">Transmembrane helix</keyword>
<dbReference type="Pfam" id="PF03994">
    <property type="entry name" value="DUF350"/>
    <property type="match status" value="1"/>
</dbReference>
<dbReference type="InterPro" id="IPR007140">
    <property type="entry name" value="DUF350"/>
</dbReference>
<dbReference type="EMBL" id="JXAK01000003">
    <property type="protein sequence ID" value="KIL42124.1"/>
    <property type="molecule type" value="Genomic_DNA"/>
</dbReference>
<comment type="similarity">
    <text evidence="2">Belongs to the UPF0719 family.</text>
</comment>
<dbReference type="PANTHER" id="PTHR40043">
    <property type="entry name" value="UPF0719 INNER MEMBRANE PROTEIN YJFL"/>
    <property type="match status" value="1"/>
</dbReference>
<evidence type="ECO:0000256" key="3">
    <source>
        <dbReference type="ARBA" id="ARBA00022475"/>
    </source>
</evidence>
<keyword evidence="9" id="KW-1185">Reference proteome</keyword>